<reference evidence="1" key="1">
    <citation type="journal article" date="2021" name="Proc. Natl. Acad. Sci. U.S.A.">
        <title>A Catalog of Tens of Thousands of Viruses from Human Metagenomes Reveals Hidden Associations with Chronic Diseases.</title>
        <authorList>
            <person name="Tisza M.J."/>
            <person name="Buck C.B."/>
        </authorList>
    </citation>
    <scope>NUCLEOTIDE SEQUENCE</scope>
    <source>
        <strain evidence="1">CtDJ83</strain>
    </source>
</reference>
<sequence>MRTKSPPQESIQYAIANNEHLQRFLAGAIDKAVNDNFGSPVVSQSKAYKMFGRANVERWKHLGMLQERRSESGRIKYYIQDLLQAQDKSFY</sequence>
<evidence type="ECO:0000313" key="1">
    <source>
        <dbReference type="EMBL" id="DAE31367.1"/>
    </source>
</evidence>
<organism evidence="1">
    <name type="scientific">virus sp. ctDJ83</name>
    <dbReference type="NCBI Taxonomy" id="2827625"/>
    <lineage>
        <taxon>Viruses</taxon>
    </lineage>
</organism>
<protein>
    <submittedName>
        <fullName evidence="1">Uncharacterized protein</fullName>
    </submittedName>
</protein>
<name>A0A8S5RJ12_9VIRU</name>
<proteinExistence type="predicted"/>
<dbReference type="EMBL" id="BK059107">
    <property type="protein sequence ID" value="DAE31367.1"/>
    <property type="molecule type" value="Genomic_DNA"/>
</dbReference>
<accession>A0A8S5RJ12</accession>